<comment type="similarity">
    <text evidence="5">Belongs to the L2HGDH family.</text>
</comment>
<keyword evidence="8" id="KW-1185">Reference proteome</keyword>
<accession>V5SFX0</accession>
<proteinExistence type="inferred from homology"/>
<organism evidence="7 8">
    <name type="scientific">Hyphomicrobium nitrativorans NL23</name>
    <dbReference type="NCBI Taxonomy" id="1029756"/>
    <lineage>
        <taxon>Bacteria</taxon>
        <taxon>Pseudomonadati</taxon>
        <taxon>Pseudomonadota</taxon>
        <taxon>Alphaproteobacteria</taxon>
        <taxon>Hyphomicrobiales</taxon>
        <taxon>Hyphomicrobiaceae</taxon>
        <taxon>Hyphomicrobium</taxon>
    </lineage>
</organism>
<dbReference type="RefSeq" id="WP_023788344.1">
    <property type="nucleotide sequence ID" value="NC_022997.1"/>
</dbReference>
<evidence type="ECO:0000256" key="1">
    <source>
        <dbReference type="ARBA" id="ARBA00001974"/>
    </source>
</evidence>
<evidence type="ECO:0000259" key="6">
    <source>
        <dbReference type="Pfam" id="PF01266"/>
    </source>
</evidence>
<gene>
    <name evidence="7" type="ORF">W911_15190</name>
</gene>
<evidence type="ECO:0000313" key="7">
    <source>
        <dbReference type="EMBL" id="AHB49433.1"/>
    </source>
</evidence>
<dbReference type="PATRIC" id="fig|1029756.8.peg.3166"/>
<dbReference type="EMBL" id="CP006912">
    <property type="protein sequence ID" value="AHB49433.1"/>
    <property type="molecule type" value="Genomic_DNA"/>
</dbReference>
<evidence type="ECO:0000256" key="4">
    <source>
        <dbReference type="ARBA" id="ARBA00023002"/>
    </source>
</evidence>
<keyword evidence="3" id="KW-0274">FAD</keyword>
<dbReference type="SUPFAM" id="SSF51905">
    <property type="entry name" value="FAD/NAD(P)-binding domain"/>
    <property type="match status" value="1"/>
</dbReference>
<dbReference type="InterPro" id="IPR036188">
    <property type="entry name" value="FAD/NAD-bd_sf"/>
</dbReference>
<protein>
    <submittedName>
        <fullName evidence="7">FAD-dependent oxidoreductase</fullName>
    </submittedName>
</protein>
<feature type="domain" description="FAD dependent oxidoreductase" evidence="6">
    <location>
        <begin position="7"/>
        <end position="372"/>
    </location>
</feature>
<evidence type="ECO:0000256" key="2">
    <source>
        <dbReference type="ARBA" id="ARBA00022630"/>
    </source>
</evidence>
<evidence type="ECO:0000256" key="3">
    <source>
        <dbReference type="ARBA" id="ARBA00022827"/>
    </source>
</evidence>
<dbReference type="STRING" id="1029756.W911_15190"/>
<dbReference type="KEGG" id="hni:W911_15190"/>
<dbReference type="AlphaFoldDB" id="V5SFX0"/>
<dbReference type="Gene3D" id="3.50.50.60">
    <property type="entry name" value="FAD/NAD(P)-binding domain"/>
    <property type="match status" value="1"/>
</dbReference>
<sequence length="375" mass="40069">MAPDIETVVIGAGVVGLAVARALVARGHEVLVLERHGGIGQETSSRSSEVIHAGLYYAPGSLKARFCVEGRDLLYAFARENGVPHMRYGKLLVATRESEIPRLDALAGIARANGVTDIARLSAEDVKAREPDVSAVAALYSPSTGVIDSHALMVALEGHVRAGSGSVVLETRVTALGVRSDGAYEIVTDSGEASERAVLTSRNLVIAAGLGATMLGESLGGQPGYAVPRTYPARGHYYALEGPAPFRHLVYPMPSEGWLGIHLTLDVTGRAKFGPDLEWQAESSYVFDDAEGVRRARFVEEIRRYWPGLAGERLVPAYVGVRPKIYAEGEAAPDFTIHTEREHGRERLVALYGIESPGLTSALAIGAFVAELFGR</sequence>
<dbReference type="PANTHER" id="PTHR43104">
    <property type="entry name" value="L-2-HYDROXYGLUTARATE DEHYDROGENASE, MITOCHONDRIAL"/>
    <property type="match status" value="1"/>
</dbReference>
<name>V5SFX0_9HYPH</name>
<comment type="cofactor">
    <cofactor evidence="1">
        <name>FAD</name>
        <dbReference type="ChEBI" id="CHEBI:57692"/>
    </cofactor>
</comment>
<reference evidence="7 8" key="1">
    <citation type="journal article" date="2014" name="Genome Announc.">
        <title>Complete Genome Sequence of Hyphomicrobium nitrativorans Strain NL23, a Denitrifying Bacterium Isolated from Biofilm of a Methanol-Fed Denitrification System Treating Seawater at the Montreal Biodome.</title>
        <authorList>
            <person name="Martineau C."/>
            <person name="Villeneuve C."/>
            <person name="Mauffrey F."/>
            <person name="Villemur R."/>
        </authorList>
    </citation>
    <scope>NUCLEOTIDE SEQUENCE [LARGE SCALE GENOMIC DNA]</scope>
    <source>
        <strain evidence="7">NL23</strain>
    </source>
</reference>
<dbReference type="Gene3D" id="3.30.9.10">
    <property type="entry name" value="D-Amino Acid Oxidase, subunit A, domain 2"/>
    <property type="match status" value="1"/>
</dbReference>
<keyword evidence="2" id="KW-0285">Flavoprotein</keyword>
<evidence type="ECO:0000313" key="8">
    <source>
        <dbReference type="Proteomes" id="UP000018542"/>
    </source>
</evidence>
<dbReference type="GO" id="GO:0047545">
    <property type="term" value="F:(S)-2-hydroxyglutarate dehydrogenase activity"/>
    <property type="evidence" value="ECO:0007669"/>
    <property type="project" value="TreeGrafter"/>
</dbReference>
<dbReference type="Proteomes" id="UP000018542">
    <property type="component" value="Chromosome"/>
</dbReference>
<dbReference type="OrthoDB" id="9801699at2"/>
<dbReference type="HOGENOM" id="CLU_024775_1_1_5"/>
<dbReference type="Pfam" id="PF01266">
    <property type="entry name" value="DAO"/>
    <property type="match status" value="1"/>
</dbReference>
<dbReference type="InterPro" id="IPR006076">
    <property type="entry name" value="FAD-dep_OxRdtase"/>
</dbReference>
<evidence type="ECO:0000256" key="5">
    <source>
        <dbReference type="ARBA" id="ARBA00037941"/>
    </source>
</evidence>
<dbReference type="PANTHER" id="PTHR43104:SF4">
    <property type="entry name" value="L-2-HYDROXYGLUTARATE DEHYDROGENASE, MITOCHONDRIAL"/>
    <property type="match status" value="1"/>
</dbReference>
<keyword evidence="4" id="KW-0560">Oxidoreductase</keyword>